<evidence type="ECO:0000256" key="4">
    <source>
        <dbReference type="ARBA" id="ARBA00023136"/>
    </source>
</evidence>
<evidence type="ECO:0000256" key="1">
    <source>
        <dbReference type="ARBA" id="ARBA00004141"/>
    </source>
</evidence>
<dbReference type="GO" id="GO:0005886">
    <property type="term" value="C:plasma membrane"/>
    <property type="evidence" value="ECO:0007669"/>
    <property type="project" value="UniProtKB-ARBA"/>
</dbReference>
<dbReference type="Pfam" id="PF02361">
    <property type="entry name" value="CbiQ"/>
    <property type="match status" value="1"/>
</dbReference>
<dbReference type="RefSeq" id="YP_009019663.1">
    <property type="nucleotide sequence ID" value="NC_023785.1"/>
</dbReference>
<sequence length="239" mass="29243">MNLIENIVLHRYVYSPKNWLHNLKPHYKTYSLFIYLCIIQYSHSKYIAISICLYFMLTLHFKNINNYYTKILLYILFILHILVYTICLSIESQFYTYIISYIHYAIIHIYNKNILYLRILLLLIHYFLSINMMFMTTTYEDIIFSFLELFKKYESNTTNRIIFISTFASQVLENLGLKIKHILFSIKMKQITKLFRVKYYIYLILKFIQDIYSDIYRVSTVLYTRELNNRLLYITNIHE</sequence>
<feature type="transmembrane region" description="Helical" evidence="5">
    <location>
        <begin position="32"/>
        <end position="59"/>
    </location>
</feature>
<dbReference type="GeneID" id="18681143"/>
<evidence type="ECO:0000256" key="3">
    <source>
        <dbReference type="ARBA" id="ARBA00022989"/>
    </source>
</evidence>
<comment type="subcellular location">
    <subcellularLocation>
        <location evidence="1">Membrane</location>
        <topology evidence="1">Multi-pass membrane protein</topology>
    </subcellularLocation>
</comment>
<accession>W8DW06</accession>
<keyword evidence="6" id="KW-0150">Chloroplast</keyword>
<geneLocation type="chloroplast" evidence="6"/>
<keyword evidence="6" id="KW-0934">Plastid</keyword>
<evidence type="ECO:0000256" key="2">
    <source>
        <dbReference type="ARBA" id="ARBA00022692"/>
    </source>
</evidence>
<organism evidence="6">
    <name type="scientific">Gracilaria salicornia</name>
    <dbReference type="NCBI Taxonomy" id="172968"/>
    <lineage>
        <taxon>Eukaryota</taxon>
        <taxon>Rhodophyta</taxon>
        <taxon>Florideophyceae</taxon>
        <taxon>Rhodymeniophycidae</taxon>
        <taxon>Gracilariales</taxon>
        <taxon>Gracilariaceae</taxon>
        <taxon>Gracilaria</taxon>
    </lineage>
</organism>
<keyword evidence="3 5" id="KW-1133">Transmembrane helix</keyword>
<protein>
    <submittedName>
        <fullName evidence="6">Uncharacterized protein</fullName>
    </submittedName>
</protein>
<dbReference type="InterPro" id="IPR003339">
    <property type="entry name" value="ABC/ECF_trnsptr_transmembrane"/>
</dbReference>
<feature type="transmembrane region" description="Helical" evidence="5">
    <location>
        <begin position="71"/>
        <end position="95"/>
    </location>
</feature>
<keyword evidence="4 5" id="KW-0472">Membrane</keyword>
<proteinExistence type="predicted"/>
<name>W8DW06_9FLOR</name>
<keyword evidence="2 5" id="KW-0812">Transmembrane</keyword>
<feature type="transmembrane region" description="Helical" evidence="5">
    <location>
        <begin position="115"/>
        <end position="134"/>
    </location>
</feature>
<evidence type="ECO:0000256" key="5">
    <source>
        <dbReference type="SAM" id="Phobius"/>
    </source>
</evidence>
<evidence type="ECO:0000313" key="6">
    <source>
        <dbReference type="EMBL" id="AHH24631.1"/>
    </source>
</evidence>
<reference evidence="6" key="1">
    <citation type="journal article" date="2014" name="Phycologia">
        <title>Highly conserved organellar genomes in the Gracilariales as inferred using new data from the Hawaiian invasive red alga Gracilaria salicornia (Rhodophyta).</title>
        <authorList>
            <person name="Campbell M.A."/>
            <person name="Presting G.G."/>
            <person name="Bennett M.S."/>
            <person name="Sherwood A.R."/>
        </authorList>
    </citation>
    <scope>NUCLEOTIDE SEQUENCE</scope>
</reference>
<dbReference type="EMBL" id="KF861575">
    <property type="protein sequence ID" value="AHH24631.1"/>
    <property type="molecule type" value="Genomic_DNA"/>
</dbReference>
<dbReference type="AlphaFoldDB" id="W8DW06"/>